<accession>I3EEW6</accession>
<gene>
    <name evidence="2" type="ORF">NEQG_01835</name>
</gene>
<name>I3EEW6_NEMP3</name>
<sequence length="91" mass="10586">MFERFTIRTKPYETSQFQSDKHFSVMKMFSLDPIGALAADEFTAWIILTLLLCFIFYLYSILKKAAKKRIFGPKRTGIAKEDVPINIEDTE</sequence>
<keyword evidence="3" id="KW-1185">Reference proteome</keyword>
<dbReference type="OMA" id="MFERFTI"/>
<dbReference type="Proteomes" id="UP000002872">
    <property type="component" value="Unassembled WGS sequence"/>
</dbReference>
<dbReference type="HOGENOM" id="CLU_2469630_0_0_1"/>
<feature type="transmembrane region" description="Helical" evidence="1">
    <location>
        <begin position="42"/>
        <end position="62"/>
    </location>
</feature>
<dbReference type="AlphaFoldDB" id="I3EEW6"/>
<keyword evidence="1" id="KW-0812">Transmembrane</keyword>
<evidence type="ECO:0000313" key="2">
    <source>
        <dbReference type="EMBL" id="EIJ87763.1"/>
    </source>
</evidence>
<dbReference type="OrthoDB" id="2187310at2759"/>
<protein>
    <submittedName>
        <fullName evidence="2">Uncharacterized protein</fullName>
    </submittedName>
</protein>
<keyword evidence="1" id="KW-1133">Transmembrane helix</keyword>
<evidence type="ECO:0000313" key="3">
    <source>
        <dbReference type="Proteomes" id="UP000002872"/>
    </source>
</evidence>
<evidence type="ECO:0000256" key="1">
    <source>
        <dbReference type="SAM" id="Phobius"/>
    </source>
</evidence>
<organism evidence="2 3">
    <name type="scientific">Nematocida parisii (strain ERTm3)</name>
    <name type="common">Nematode killer fungus</name>
    <dbReference type="NCBI Taxonomy" id="935791"/>
    <lineage>
        <taxon>Eukaryota</taxon>
        <taxon>Fungi</taxon>
        <taxon>Fungi incertae sedis</taxon>
        <taxon>Microsporidia</taxon>
        <taxon>Nematocida</taxon>
    </lineage>
</organism>
<dbReference type="VEuPathDB" id="MicrosporidiaDB:NEQG_01835"/>
<dbReference type="EMBL" id="GL870880">
    <property type="protein sequence ID" value="EIJ87763.1"/>
    <property type="molecule type" value="Genomic_DNA"/>
</dbReference>
<reference evidence="2" key="1">
    <citation type="submission" date="2011-01" db="EMBL/GenBank/DDBJ databases">
        <title>The Genome Sequence of Nematocida parisii strain ERTm3.</title>
        <authorList>
            <consortium name="The Broad Institute Genome Sequencing Platform"/>
            <consortium name="The Broad Institute Genome Sequencing Center for Infectious Disease"/>
            <person name="Cuomo C."/>
            <person name="Troemel E."/>
            <person name="Young S.K."/>
            <person name="Zeng Q."/>
            <person name="Gargeya S."/>
            <person name="Fitzgerald M."/>
            <person name="Haas B."/>
            <person name="Abouelleil A."/>
            <person name="Alvarado L."/>
            <person name="Arachchi H.M."/>
            <person name="Berlin A."/>
            <person name="Chapman S.B."/>
            <person name="Gearin G."/>
            <person name="Goldberg J."/>
            <person name="Griggs A."/>
            <person name="Gujja S."/>
            <person name="Hansen M."/>
            <person name="Heiman D."/>
            <person name="Howarth C."/>
            <person name="Larimer J."/>
            <person name="Lui A."/>
            <person name="MacDonald P.J.P."/>
            <person name="McCowen C."/>
            <person name="Montmayeur A."/>
            <person name="Murphy C."/>
            <person name="Neiman D."/>
            <person name="Pearson M."/>
            <person name="Priest M."/>
            <person name="Roberts A."/>
            <person name="Saif S."/>
            <person name="Shea T."/>
            <person name="Sisk P."/>
            <person name="Stolte C."/>
            <person name="Sykes S."/>
            <person name="Wortman J."/>
            <person name="Nusbaum C."/>
            <person name="Birren B."/>
        </authorList>
    </citation>
    <scope>NUCLEOTIDE SEQUENCE</scope>
    <source>
        <strain evidence="2">ERTm3</strain>
    </source>
</reference>
<proteinExistence type="predicted"/>
<dbReference type="InParanoid" id="I3EEW6"/>
<keyword evidence="1" id="KW-0472">Membrane</keyword>